<dbReference type="Proteomes" id="UP001054252">
    <property type="component" value="Unassembled WGS sequence"/>
</dbReference>
<protein>
    <submittedName>
        <fullName evidence="1">Uncharacterized protein</fullName>
    </submittedName>
</protein>
<organism evidence="1 2">
    <name type="scientific">Rubroshorea leprosula</name>
    <dbReference type="NCBI Taxonomy" id="152421"/>
    <lineage>
        <taxon>Eukaryota</taxon>
        <taxon>Viridiplantae</taxon>
        <taxon>Streptophyta</taxon>
        <taxon>Embryophyta</taxon>
        <taxon>Tracheophyta</taxon>
        <taxon>Spermatophyta</taxon>
        <taxon>Magnoliopsida</taxon>
        <taxon>eudicotyledons</taxon>
        <taxon>Gunneridae</taxon>
        <taxon>Pentapetalae</taxon>
        <taxon>rosids</taxon>
        <taxon>malvids</taxon>
        <taxon>Malvales</taxon>
        <taxon>Dipterocarpaceae</taxon>
        <taxon>Rubroshorea</taxon>
    </lineage>
</organism>
<name>A0AAV5KEU2_9ROSI</name>
<comment type="caution">
    <text evidence="1">The sequence shown here is derived from an EMBL/GenBank/DDBJ whole genome shotgun (WGS) entry which is preliminary data.</text>
</comment>
<keyword evidence="2" id="KW-1185">Reference proteome</keyword>
<evidence type="ECO:0000313" key="2">
    <source>
        <dbReference type="Proteomes" id="UP001054252"/>
    </source>
</evidence>
<proteinExistence type="predicted"/>
<sequence>MLLFITRSHMISTSKPGIPKKKKKWNAVGCSCHGIVKTVSIPVATVVQGPSRETSTLMIILVNPPLYLSQNPYSHFICLSYRNTGENNCS</sequence>
<gene>
    <name evidence="1" type="ORF">SLEP1_g32890</name>
</gene>
<evidence type="ECO:0000313" key="1">
    <source>
        <dbReference type="EMBL" id="GKV23117.1"/>
    </source>
</evidence>
<dbReference type="AlphaFoldDB" id="A0AAV5KEU2"/>
<accession>A0AAV5KEU2</accession>
<dbReference type="EMBL" id="BPVZ01000062">
    <property type="protein sequence ID" value="GKV23117.1"/>
    <property type="molecule type" value="Genomic_DNA"/>
</dbReference>
<reference evidence="1 2" key="1">
    <citation type="journal article" date="2021" name="Commun. Biol.">
        <title>The genome of Shorea leprosula (Dipterocarpaceae) highlights the ecological relevance of drought in aseasonal tropical rainforests.</title>
        <authorList>
            <person name="Ng K.K.S."/>
            <person name="Kobayashi M.J."/>
            <person name="Fawcett J.A."/>
            <person name="Hatakeyama M."/>
            <person name="Paape T."/>
            <person name="Ng C.H."/>
            <person name="Ang C.C."/>
            <person name="Tnah L.H."/>
            <person name="Lee C.T."/>
            <person name="Nishiyama T."/>
            <person name="Sese J."/>
            <person name="O'Brien M.J."/>
            <person name="Copetti D."/>
            <person name="Mohd Noor M.I."/>
            <person name="Ong R.C."/>
            <person name="Putra M."/>
            <person name="Sireger I.Z."/>
            <person name="Indrioko S."/>
            <person name="Kosugi Y."/>
            <person name="Izuno A."/>
            <person name="Isagi Y."/>
            <person name="Lee S.L."/>
            <person name="Shimizu K.K."/>
        </authorList>
    </citation>
    <scope>NUCLEOTIDE SEQUENCE [LARGE SCALE GENOMIC DNA]</scope>
    <source>
        <strain evidence="1">214</strain>
    </source>
</reference>